<dbReference type="KEGG" id="sapo:SAPIO_CDS4654"/>
<feature type="transmembrane region" description="Helical" evidence="1">
    <location>
        <begin position="71"/>
        <end position="95"/>
    </location>
</feature>
<evidence type="ECO:0000313" key="3">
    <source>
        <dbReference type="Proteomes" id="UP000028545"/>
    </source>
</evidence>
<feature type="transmembrane region" description="Helical" evidence="1">
    <location>
        <begin position="115"/>
        <end position="143"/>
    </location>
</feature>
<proteinExistence type="predicted"/>
<accession>A0A084G7Z9</accession>
<dbReference type="OrthoDB" id="5428040at2759"/>
<dbReference type="HOGENOM" id="CLU_015639_1_0_1"/>
<dbReference type="RefSeq" id="XP_016643260.1">
    <property type="nucleotide sequence ID" value="XM_016787151.1"/>
</dbReference>
<keyword evidence="1" id="KW-0472">Membrane</keyword>
<keyword evidence="1" id="KW-0812">Transmembrane</keyword>
<dbReference type="Proteomes" id="UP000028545">
    <property type="component" value="Unassembled WGS sequence"/>
</dbReference>
<dbReference type="AlphaFoldDB" id="A0A084G7Z9"/>
<sequence>MVRSISTIQNAAPDQLLPLQRSRANSDDTLHNFNPSPSLTPTINDQFISRSKFGDQDIGKPAEREGRIGKWLILLIVTCLILLAVSVGFLTWLWFGNRDSALWRSLISGAYNARSITLTGVAIRFSIATLAWITTAMMVSVVVEKHGVPWDKIAQASVARYTGAVTPLILGGYAFRRWFAILIPLQFLCGIVSQFTSTLLFSDFDSGLVAGFRTQLTVNYEFKLTEKNGSMVYDDVSMPAVKTKWDMAPQLSEVFAEYAEPENRINDSSVDDTGPVWRAFLPIASEETRTGIIEYDGIARVFDARTVCANPRISKLGISGKSTSLPKFVGIGSLDLRSIPNLLNTSEGNVGDPASFPFYFECQMSNINSIALGNSTCSGVTDCKQARDSFPVWEECGVWSISDTNASLEDLVDSMLLPRIGRAADVPNRIPSLDPLSYTDTIPGFGAEFLTNNHVSTDTDPLIKRRDSFIDQDGPLARFLDGRVGRSFLLMNARNPGNNIFFASIDPVPRPKDAYIELPILATKQNGAWQEFSTVVDFSSMEFDNVTWGDDVLTSESMDLIPTENLDISTQATVCWDVFMPDKAPIRYFNVKATSGTNRSEPRSTWVQDEGRYDLTEVLKQLGVSKEPLSHADRGILSLARESIYDAIEREVKTTDIMTSTNISDFASDAVIFRSGLVFCPNCPFGDMDRYWDNLFRQALNETNSPARAIQAVYTAKARLGYMQVAAAYTQPEEAVVASLNVAQVPTRVIGYSLALAIIAIQLTLLVAAGAQFRRTRDSILGNAWLVVSQVSSSPEVANVLAQAKTVTDNDVKRHIEEEKAVRVEGAWDEWGQSSGRYVVYDGTFRRKL</sequence>
<dbReference type="GeneID" id="27723726"/>
<reference evidence="2 3" key="1">
    <citation type="journal article" date="2014" name="Genome Announc.">
        <title>Draft genome sequence of the pathogenic fungus Scedosporium apiospermum.</title>
        <authorList>
            <person name="Vandeputte P."/>
            <person name="Ghamrawi S."/>
            <person name="Rechenmann M."/>
            <person name="Iltis A."/>
            <person name="Giraud S."/>
            <person name="Fleury M."/>
            <person name="Thornton C."/>
            <person name="Delhaes L."/>
            <person name="Meyer W."/>
            <person name="Papon N."/>
            <person name="Bouchara J.P."/>
        </authorList>
    </citation>
    <scope>NUCLEOTIDE SEQUENCE [LARGE SCALE GENOMIC DNA]</scope>
    <source>
        <strain evidence="2 3">IHEM 14462</strain>
    </source>
</reference>
<name>A0A084G7Z9_PSEDA</name>
<dbReference type="EMBL" id="JOWA01000093">
    <property type="protein sequence ID" value="KEZ43461.1"/>
    <property type="molecule type" value="Genomic_DNA"/>
</dbReference>
<comment type="caution">
    <text evidence="2">The sequence shown here is derived from an EMBL/GenBank/DDBJ whole genome shotgun (WGS) entry which is preliminary data.</text>
</comment>
<protein>
    <submittedName>
        <fullName evidence="2">Uncharacterized protein</fullName>
    </submittedName>
</protein>
<dbReference type="VEuPathDB" id="FungiDB:SAPIO_CDS4654"/>
<dbReference type="OMA" id="EPENRIN"/>
<keyword evidence="1" id="KW-1133">Transmembrane helix</keyword>
<evidence type="ECO:0000313" key="2">
    <source>
        <dbReference type="EMBL" id="KEZ43461.1"/>
    </source>
</evidence>
<gene>
    <name evidence="2" type="ORF">SAPIO_CDS4654</name>
</gene>
<keyword evidence="3" id="KW-1185">Reference proteome</keyword>
<organism evidence="2 3">
    <name type="scientific">Pseudallescheria apiosperma</name>
    <name type="common">Scedosporium apiospermum</name>
    <dbReference type="NCBI Taxonomy" id="563466"/>
    <lineage>
        <taxon>Eukaryota</taxon>
        <taxon>Fungi</taxon>
        <taxon>Dikarya</taxon>
        <taxon>Ascomycota</taxon>
        <taxon>Pezizomycotina</taxon>
        <taxon>Sordariomycetes</taxon>
        <taxon>Hypocreomycetidae</taxon>
        <taxon>Microascales</taxon>
        <taxon>Microascaceae</taxon>
        <taxon>Scedosporium</taxon>
    </lineage>
</organism>
<evidence type="ECO:0000256" key="1">
    <source>
        <dbReference type="SAM" id="Phobius"/>
    </source>
</evidence>
<feature type="transmembrane region" description="Helical" evidence="1">
    <location>
        <begin position="749"/>
        <end position="771"/>
    </location>
</feature>